<evidence type="ECO:0000313" key="4">
    <source>
        <dbReference type="EMBL" id="OHT08251.1"/>
    </source>
</evidence>
<dbReference type="Proteomes" id="UP000179807">
    <property type="component" value="Unassembled WGS sequence"/>
</dbReference>
<dbReference type="Gene3D" id="2.60.40.10">
    <property type="entry name" value="Immunoglobulins"/>
    <property type="match status" value="1"/>
</dbReference>
<dbReference type="SUPFAM" id="SSF81296">
    <property type="entry name" value="E set domains"/>
    <property type="match status" value="1"/>
</dbReference>
<evidence type="ECO:0000256" key="1">
    <source>
        <dbReference type="SAM" id="MobiDB-lite"/>
    </source>
</evidence>
<keyword evidence="2" id="KW-1133">Transmembrane helix</keyword>
<gene>
    <name evidence="4" type="ORF">TRFO_23251</name>
</gene>
<feature type="compositionally biased region" description="Acidic residues" evidence="1">
    <location>
        <begin position="51"/>
        <end position="71"/>
    </location>
</feature>
<feature type="domain" description="EGF-like" evidence="3">
    <location>
        <begin position="214"/>
        <end position="228"/>
    </location>
</feature>
<dbReference type="InterPro" id="IPR014756">
    <property type="entry name" value="Ig_E-set"/>
</dbReference>
<dbReference type="InterPro" id="IPR000742">
    <property type="entry name" value="EGF"/>
</dbReference>
<comment type="caution">
    <text evidence="4">The sequence shown here is derived from an EMBL/GenBank/DDBJ whole genome shotgun (WGS) entry which is preliminary data.</text>
</comment>
<keyword evidence="2" id="KW-0472">Membrane</keyword>
<name>A0A1J4KAK1_9EUKA</name>
<dbReference type="SUPFAM" id="SSF57184">
    <property type="entry name" value="Growth factor receptor domain"/>
    <property type="match status" value="1"/>
</dbReference>
<feature type="compositionally biased region" description="Acidic residues" evidence="1">
    <location>
        <begin position="83"/>
        <end position="99"/>
    </location>
</feature>
<dbReference type="AlphaFoldDB" id="A0A1J4KAK1"/>
<feature type="transmembrane region" description="Helical" evidence="2">
    <location>
        <begin position="6"/>
        <end position="23"/>
    </location>
</feature>
<dbReference type="EMBL" id="MLAK01000672">
    <property type="protein sequence ID" value="OHT08251.1"/>
    <property type="molecule type" value="Genomic_DNA"/>
</dbReference>
<dbReference type="VEuPathDB" id="TrichDB:TRFO_23251"/>
<dbReference type="InterPro" id="IPR009030">
    <property type="entry name" value="Growth_fac_rcpt_cys_sf"/>
</dbReference>
<protein>
    <recommendedName>
        <fullName evidence="3">EGF-like domain-containing protein</fullName>
    </recommendedName>
</protein>
<feature type="region of interest" description="Disordered" evidence="1">
    <location>
        <begin position="26"/>
        <end position="147"/>
    </location>
</feature>
<dbReference type="InterPro" id="IPR013783">
    <property type="entry name" value="Ig-like_fold"/>
</dbReference>
<reference evidence="4" key="1">
    <citation type="submission" date="2016-10" db="EMBL/GenBank/DDBJ databases">
        <authorList>
            <person name="Benchimol M."/>
            <person name="Almeida L.G."/>
            <person name="Vasconcelos A.T."/>
            <person name="Perreira-Neves A."/>
            <person name="Rosa I.A."/>
            <person name="Tasca T."/>
            <person name="Bogo M.R."/>
            <person name="de Souza W."/>
        </authorList>
    </citation>
    <scope>NUCLEOTIDE SEQUENCE [LARGE SCALE GENOMIC DNA]</scope>
    <source>
        <strain evidence="4">K</strain>
    </source>
</reference>
<dbReference type="PROSITE" id="PS01186">
    <property type="entry name" value="EGF_2"/>
    <property type="match status" value="1"/>
</dbReference>
<evidence type="ECO:0000259" key="3">
    <source>
        <dbReference type="PROSITE" id="PS01186"/>
    </source>
</evidence>
<keyword evidence="5" id="KW-1185">Reference proteome</keyword>
<feature type="compositionally biased region" description="Basic and acidic residues" evidence="1">
    <location>
        <begin position="40"/>
        <end position="50"/>
    </location>
</feature>
<dbReference type="RefSeq" id="XP_068361387.1">
    <property type="nucleotide sequence ID" value="XM_068503043.1"/>
</dbReference>
<organism evidence="4 5">
    <name type="scientific">Tritrichomonas foetus</name>
    <dbReference type="NCBI Taxonomy" id="1144522"/>
    <lineage>
        <taxon>Eukaryota</taxon>
        <taxon>Metamonada</taxon>
        <taxon>Parabasalia</taxon>
        <taxon>Tritrichomonadida</taxon>
        <taxon>Tritrichomonadidae</taxon>
        <taxon>Tritrichomonas</taxon>
    </lineage>
</organism>
<evidence type="ECO:0000256" key="2">
    <source>
        <dbReference type="SAM" id="Phobius"/>
    </source>
</evidence>
<accession>A0A1J4KAK1</accession>
<proteinExistence type="predicted"/>
<dbReference type="OrthoDB" id="409374at2759"/>
<dbReference type="Gene3D" id="2.10.25.10">
    <property type="entry name" value="Laminin"/>
    <property type="match status" value="1"/>
</dbReference>
<sequence>METVYYMFLLFFFFTFIFSIKEAPKHRKYDDDDDNDNNDVDNRNNQKNEDNPQDDQNDDVNDQNNEQDNDQNNDQIDNKKDEEANDEQDDKFDDEDNENNENQFIDMNDVEDQKEILRSRRRRRRFDPAPPFDNDPNAESEKGESKRNNRFFHRFQGDDQVSNEPCDRPHTKKDFAGRCVCKKGYMGNDPALTGCWKCNETCHANGFCHSPGVCKCMYGYRGDGVKHCEPIPPSIERISPEICENDGSPCVVNITFAHNFHMSKNAYCSFKGTIVQAVSLQRNVATCIVPDRVYGKAYVRLSFDAKLFSEDKVSIYVKGGGFFDFEHFAVAFMFLVVMATIVRVLYLQYREAMKPGRMNRRLEKLGSRRRKKRNLV</sequence>
<feature type="transmembrane region" description="Helical" evidence="2">
    <location>
        <begin position="328"/>
        <end position="349"/>
    </location>
</feature>
<keyword evidence="2" id="KW-0812">Transmembrane</keyword>
<evidence type="ECO:0000313" key="5">
    <source>
        <dbReference type="Proteomes" id="UP000179807"/>
    </source>
</evidence>
<dbReference type="GeneID" id="94837747"/>